<keyword evidence="3" id="KW-0408">Iron</keyword>
<keyword evidence="4 9" id="KW-0926">Vacuole</keyword>
<evidence type="ECO:0000313" key="11">
    <source>
        <dbReference type="EMBL" id="KAK9910612.1"/>
    </source>
</evidence>
<organism evidence="11 12">
    <name type="scientific">Rubus argutus</name>
    <name type="common">Southern blackberry</name>
    <dbReference type="NCBI Taxonomy" id="59490"/>
    <lineage>
        <taxon>Eukaryota</taxon>
        <taxon>Viridiplantae</taxon>
        <taxon>Streptophyta</taxon>
        <taxon>Embryophyta</taxon>
        <taxon>Tracheophyta</taxon>
        <taxon>Spermatophyta</taxon>
        <taxon>Magnoliopsida</taxon>
        <taxon>eudicotyledons</taxon>
        <taxon>Gunneridae</taxon>
        <taxon>Pentapetalae</taxon>
        <taxon>rosids</taxon>
        <taxon>fabids</taxon>
        <taxon>Rosales</taxon>
        <taxon>Rosaceae</taxon>
        <taxon>Rosoideae</taxon>
        <taxon>Rosoideae incertae sedis</taxon>
        <taxon>Rubus</taxon>
    </lineage>
</organism>
<sequence length="109" mass="11317">MAAQETDTSTTGLIDSEEDRESFNNGGDGATTSRPKEPWKGEYGKSIIYAGLDAIVTCFSLSSISASRQSSADVLVLGFANLVADGISMGVGDFLSSSSENDVAAKKGR</sequence>
<comment type="subcellular location">
    <subcellularLocation>
        <location evidence="1 9">Vacuole membrane</location>
        <topology evidence="1 9">Multi-pass membrane protein</topology>
    </subcellularLocation>
</comment>
<feature type="region of interest" description="Disordered" evidence="10">
    <location>
        <begin position="1"/>
        <end position="41"/>
    </location>
</feature>
<dbReference type="GO" id="GO:0005774">
    <property type="term" value="C:vacuolar membrane"/>
    <property type="evidence" value="ECO:0007669"/>
    <property type="project" value="UniProtKB-SubCell"/>
</dbReference>
<accession>A0AAW1VUV0</accession>
<dbReference type="AlphaFoldDB" id="A0AAW1VUV0"/>
<evidence type="ECO:0000256" key="1">
    <source>
        <dbReference type="ARBA" id="ARBA00004128"/>
    </source>
</evidence>
<evidence type="ECO:0000256" key="6">
    <source>
        <dbReference type="ARBA" id="ARBA00022989"/>
    </source>
</evidence>
<keyword evidence="9" id="KW-0406">Ion transport</keyword>
<evidence type="ECO:0000256" key="2">
    <source>
        <dbReference type="ARBA" id="ARBA00007049"/>
    </source>
</evidence>
<evidence type="ECO:0000313" key="12">
    <source>
        <dbReference type="Proteomes" id="UP001457282"/>
    </source>
</evidence>
<reference evidence="11 12" key="1">
    <citation type="journal article" date="2023" name="G3 (Bethesda)">
        <title>A chromosome-length genome assembly and annotation of blackberry (Rubus argutus, cv. 'Hillquist').</title>
        <authorList>
            <person name="Bruna T."/>
            <person name="Aryal R."/>
            <person name="Dudchenko O."/>
            <person name="Sargent D.J."/>
            <person name="Mead D."/>
            <person name="Buti M."/>
            <person name="Cavallini A."/>
            <person name="Hytonen T."/>
            <person name="Andres J."/>
            <person name="Pham M."/>
            <person name="Weisz D."/>
            <person name="Mascagni F."/>
            <person name="Usai G."/>
            <person name="Natali L."/>
            <person name="Bassil N."/>
            <person name="Fernandez G.E."/>
            <person name="Lomsadze A."/>
            <person name="Armour M."/>
            <person name="Olukolu B."/>
            <person name="Poorten T."/>
            <person name="Britton C."/>
            <person name="Davik J."/>
            <person name="Ashrafi H."/>
            <person name="Aiden E.L."/>
            <person name="Borodovsky M."/>
            <person name="Worthington M."/>
        </authorList>
    </citation>
    <scope>NUCLEOTIDE SEQUENCE [LARGE SCALE GENOMIC DNA]</scope>
    <source>
        <strain evidence="11">PI 553951</strain>
    </source>
</reference>
<protein>
    <recommendedName>
        <fullName evidence="9">Vacuolar iron transporter</fullName>
    </recommendedName>
</protein>
<dbReference type="Proteomes" id="UP001457282">
    <property type="component" value="Unassembled WGS sequence"/>
</dbReference>
<dbReference type="GO" id="GO:0030026">
    <property type="term" value="P:intracellular manganese ion homeostasis"/>
    <property type="evidence" value="ECO:0007669"/>
    <property type="project" value="InterPro"/>
</dbReference>
<dbReference type="PANTHER" id="PTHR31851">
    <property type="entry name" value="FE(2+)/MN(2+) TRANSPORTER PCL1"/>
    <property type="match status" value="1"/>
</dbReference>
<name>A0AAW1VUV0_RUBAR</name>
<keyword evidence="12" id="KW-1185">Reference proteome</keyword>
<evidence type="ECO:0000256" key="9">
    <source>
        <dbReference type="RuleBase" id="RU369115"/>
    </source>
</evidence>
<keyword evidence="6" id="KW-1133">Transmembrane helix</keyword>
<dbReference type="EMBL" id="JBEDUW010000007">
    <property type="protein sequence ID" value="KAK9910612.1"/>
    <property type="molecule type" value="Genomic_DNA"/>
</dbReference>
<evidence type="ECO:0000256" key="7">
    <source>
        <dbReference type="ARBA" id="ARBA00023136"/>
    </source>
</evidence>
<evidence type="ECO:0000256" key="4">
    <source>
        <dbReference type="ARBA" id="ARBA00022554"/>
    </source>
</evidence>
<dbReference type="GO" id="GO:0005384">
    <property type="term" value="F:manganese ion transmembrane transporter activity"/>
    <property type="evidence" value="ECO:0007669"/>
    <property type="project" value="InterPro"/>
</dbReference>
<feature type="compositionally biased region" description="Polar residues" evidence="10">
    <location>
        <begin position="1"/>
        <end position="13"/>
    </location>
</feature>
<keyword evidence="7" id="KW-0472">Membrane</keyword>
<comment type="catalytic activity">
    <reaction evidence="8">
        <text>Fe(2+)(in) = Fe(2+)(out)</text>
        <dbReference type="Rhea" id="RHEA:28486"/>
        <dbReference type="ChEBI" id="CHEBI:29033"/>
    </reaction>
    <physiologicalReaction direction="left-to-right" evidence="8">
        <dbReference type="Rhea" id="RHEA:28487"/>
    </physiologicalReaction>
</comment>
<dbReference type="GO" id="GO:0005381">
    <property type="term" value="F:iron ion transmembrane transporter activity"/>
    <property type="evidence" value="ECO:0007669"/>
    <property type="project" value="UniProtKB-UniRule"/>
</dbReference>
<evidence type="ECO:0000256" key="8">
    <source>
        <dbReference type="ARBA" id="ARBA00044464"/>
    </source>
</evidence>
<keyword evidence="5" id="KW-0812">Transmembrane</keyword>
<comment type="function">
    <text evidence="9">Vacuolar Fe(2+) uptake transporter.</text>
</comment>
<evidence type="ECO:0000256" key="3">
    <source>
        <dbReference type="ARBA" id="ARBA00022496"/>
    </source>
</evidence>
<keyword evidence="3" id="KW-0410">Iron transport</keyword>
<evidence type="ECO:0000256" key="10">
    <source>
        <dbReference type="SAM" id="MobiDB-lite"/>
    </source>
</evidence>
<proteinExistence type="inferred from homology"/>
<evidence type="ECO:0000256" key="5">
    <source>
        <dbReference type="ARBA" id="ARBA00022692"/>
    </source>
</evidence>
<dbReference type="Pfam" id="PF01988">
    <property type="entry name" value="VIT1"/>
    <property type="match status" value="1"/>
</dbReference>
<keyword evidence="9" id="KW-0813">Transport</keyword>
<gene>
    <name evidence="11" type="ORF">M0R45_034568</name>
</gene>
<dbReference type="InterPro" id="IPR008217">
    <property type="entry name" value="Ccc1_fam"/>
</dbReference>
<comment type="caution">
    <text evidence="11">The sequence shown here is derived from an EMBL/GenBank/DDBJ whole genome shotgun (WGS) entry which is preliminary data.</text>
</comment>
<comment type="similarity">
    <text evidence="2 9">Belongs to the CCC1 family.</text>
</comment>
<dbReference type="GO" id="GO:0140315">
    <property type="term" value="F:iron ion sequestering activity"/>
    <property type="evidence" value="ECO:0007669"/>
    <property type="project" value="UniProtKB-UniRule"/>
</dbReference>